<protein>
    <submittedName>
        <fullName evidence="1">Uncharacterized protein</fullName>
    </submittedName>
</protein>
<evidence type="ECO:0000313" key="2">
    <source>
        <dbReference type="Proteomes" id="UP001330434"/>
    </source>
</evidence>
<organism evidence="1 2">
    <name type="scientific">Candidatus Bealeia paramacronuclearis</name>
    <dbReference type="NCBI Taxonomy" id="1921001"/>
    <lineage>
        <taxon>Bacteria</taxon>
        <taxon>Pseudomonadati</taxon>
        <taxon>Pseudomonadota</taxon>
        <taxon>Alphaproteobacteria</taxon>
        <taxon>Holosporales</taxon>
        <taxon>Holosporaceae</taxon>
        <taxon>Candidatus Bealeia</taxon>
    </lineage>
</organism>
<name>A0ABZ2C362_9PROT</name>
<evidence type="ECO:0000313" key="1">
    <source>
        <dbReference type="EMBL" id="WVX65882.1"/>
    </source>
</evidence>
<dbReference type="RefSeq" id="WP_338453569.1">
    <property type="nucleotide sequence ID" value="NZ_CP133270.1"/>
</dbReference>
<reference evidence="1 2" key="1">
    <citation type="journal article" date="2024" name="Environ. Microbiol.">
        <title>Novel evolutionary insights on the interactions of the Holosporales (Alphaproteobacteria) with eukaryotic hosts from comparative genomics.</title>
        <authorList>
            <person name="Giovannini M."/>
            <person name="Petroni G."/>
            <person name="Castelli M."/>
        </authorList>
    </citation>
    <scope>NUCLEOTIDE SEQUENCE [LARGE SCALE GENOMIC DNA]</scope>
    <source>
        <strain evidence="1 2">US_Bl 15I1</strain>
    </source>
</reference>
<dbReference type="EMBL" id="CP133270">
    <property type="protein sequence ID" value="WVX65882.1"/>
    <property type="molecule type" value="Genomic_DNA"/>
</dbReference>
<keyword evidence="2" id="KW-1185">Reference proteome</keyword>
<proteinExistence type="predicted"/>
<dbReference type="Proteomes" id="UP001330434">
    <property type="component" value="Chromosome"/>
</dbReference>
<gene>
    <name evidence="1" type="ORF">Bealeia1_00048</name>
</gene>
<sequence length="174" mass="19585">MVFKKRSRGRHPYRILCDLGTPELRQKRQAVSNQDANLSESLLGIFYARGLISEELYKAGFHYYELGYRYIPQLRLGLSLRRSLLAGLGEGTTQGAVAFEDNRDFPQDVKVAKKWKEATQVLKDVGVRPLVLVTHVVFFDGDPRAVGAPGLTLANLSDLRVGLVQLAKFFNFSR</sequence>
<accession>A0ABZ2C362</accession>